<gene>
    <name evidence="1" type="ORF">GDO86_015693</name>
</gene>
<sequence length="299" mass="33084">MKTLAIPLNPETSEEQMYINGDENMCPIVGSVNVVPLVHIVEFFDGLSLALAPDQTISSIFMPIQITEEQQLRHSLQLNETIALISEEHLASTSLQQDLDIEEVLICSETIPSVLNVSNISGDGDLLMENISVELFSECSFSSISATEMPSLENEACFETMQSAITLPEIQLSPLPPLMPSPETVLSAAITGPITSTVPIVSKHAIEIPKFNMSEQGESSSLQEKEMYNESLTTSEVVSIVSDHQKKVETLQQRHRRQRSKLEVMEGVVEQLKKDDLISEEKLSFSEMAFFHTSSSLEN</sequence>
<organism evidence="1 2">
    <name type="scientific">Hymenochirus boettgeri</name>
    <name type="common">Congo dwarf clawed frog</name>
    <dbReference type="NCBI Taxonomy" id="247094"/>
    <lineage>
        <taxon>Eukaryota</taxon>
        <taxon>Metazoa</taxon>
        <taxon>Chordata</taxon>
        <taxon>Craniata</taxon>
        <taxon>Vertebrata</taxon>
        <taxon>Euteleostomi</taxon>
        <taxon>Amphibia</taxon>
        <taxon>Batrachia</taxon>
        <taxon>Anura</taxon>
        <taxon>Pipoidea</taxon>
        <taxon>Pipidae</taxon>
        <taxon>Pipinae</taxon>
        <taxon>Hymenochirus</taxon>
    </lineage>
</organism>
<evidence type="ECO:0000313" key="2">
    <source>
        <dbReference type="Proteomes" id="UP000812440"/>
    </source>
</evidence>
<dbReference type="OrthoDB" id="5982876at2759"/>
<comment type="caution">
    <text evidence="1">The sequence shown here is derived from an EMBL/GenBank/DDBJ whole genome shotgun (WGS) entry which is preliminary data.</text>
</comment>
<name>A0A8T2JU02_9PIPI</name>
<dbReference type="AlphaFoldDB" id="A0A8T2JU02"/>
<keyword evidence="2" id="KW-1185">Reference proteome</keyword>
<dbReference type="Proteomes" id="UP000812440">
    <property type="component" value="Chromosome 8_10"/>
</dbReference>
<dbReference type="EMBL" id="JAACNH010000003">
    <property type="protein sequence ID" value="KAG8448716.1"/>
    <property type="molecule type" value="Genomic_DNA"/>
</dbReference>
<protein>
    <submittedName>
        <fullName evidence="1">Uncharacterized protein</fullName>
    </submittedName>
</protein>
<accession>A0A8T2JU02</accession>
<proteinExistence type="predicted"/>
<reference evidence="1" key="1">
    <citation type="thesis" date="2020" institute="ProQuest LLC" country="789 East Eisenhower Parkway, Ann Arbor, MI, USA">
        <title>Comparative Genomics and Chromosome Evolution.</title>
        <authorList>
            <person name="Mudd A.B."/>
        </authorList>
    </citation>
    <scope>NUCLEOTIDE SEQUENCE</scope>
    <source>
        <strain evidence="1">Female2</strain>
        <tissue evidence="1">Blood</tissue>
    </source>
</reference>
<evidence type="ECO:0000313" key="1">
    <source>
        <dbReference type="EMBL" id="KAG8448715.1"/>
    </source>
</evidence>
<dbReference type="EMBL" id="JAACNH010000003">
    <property type="protein sequence ID" value="KAG8448715.1"/>
    <property type="molecule type" value="Genomic_DNA"/>
</dbReference>